<keyword evidence="5" id="KW-1185">Reference proteome</keyword>
<feature type="region of interest" description="Disordered" evidence="1">
    <location>
        <begin position="218"/>
        <end position="239"/>
    </location>
</feature>
<dbReference type="Pfam" id="PF15407">
    <property type="entry name" value="Spo7_2_N"/>
    <property type="match status" value="1"/>
</dbReference>
<dbReference type="SMART" id="SM00233">
    <property type="entry name" value="PH"/>
    <property type="match status" value="2"/>
</dbReference>
<feature type="domain" description="PH" evidence="2">
    <location>
        <begin position="717"/>
        <end position="925"/>
    </location>
</feature>
<evidence type="ECO:0008006" key="6">
    <source>
        <dbReference type="Google" id="ProtNLM"/>
    </source>
</evidence>
<sequence>MPLSSQQVLDIICDEEEYVRCTSPSSIPNGTELKFFKIPRFSFTAFRLSHTSPIELSLCSKVVLLGGVPGQWFRERSNRLWNATSYISSRRMQKDANHILNHGYRNFYRKGKEELRRAVSGDTDLSEKDRLKSGPPSVPPSAGLSKEKSRTLAVVPTVDTVEDNKKSPFRAMRHRKTVAVLPPEDSGHDHWSSSEDEYCKRASSVISANEQDLLHATNKELETPRRSYSDGESETRFTTCRTPNHDFEIKEVENAETRSSIQLEATRSDTNPGGSVFDKTSTTDATPTSFVESYALSTSETKKGQNTGAGARIRFADVDQLKSPQVLRRAEQRRIVRLKQTRNSKDAVPLQVMAAQPYEVDNPDKPNYKRHFKTERLAAKRIGHVGTKAQVKVKRGALDIFRGDSLSIGRLFRNLKCGNIVRMEKMLVMVKTAVNQKDPVMCFSQDEPFDTRVSERWKEYIVVARSTGRNDSSLLLQFYHHRRVPKRRSKQKSIAYGSSLDFGLDHVCQVGIYSTLDKTIYIQKPDENYSHYQNEGHVKCDDFDPLKIYILKCGTLLSSGKWYRLLRKATNSSQVCENVKLEVPGADISLDMRFGGDLIKNLVDIEATEKDWLKVSSLNRGYRVLQHPLMRYITIATFEELKKAGFLDLIENWESANVVLGCAYRHYDMLRWCSSNRSDTLMETFCLFPSHLLEYRPYVPSPKNIRADDGSSLTEPVPLEGFLIRLTNKYGLERNRLRAFCFKPSYFFTSENFLFFMSSYKSTPPLPLELTELNMKELVQKKEMLDSLPQVYEQDPYPIDLDSHISWLKDEISQKEFKPLDLYAFNSFNRRVLQTLRAEGLIDLRNIAKIYQGSSDDYKGSEVKYTFLHLGRRTFWRTESGNLQETSASILYLVTTNNLVLKLMAPNPEICHQWKTRLEAHTRYWQLKEAKDTEKIWRLKMQNLQRLNLTEVEESNISEATPRWITNRGMTDATIYNVNTLCELRPLLHKGILYQKPKKHATFSKYVVVLIPGFLLLYDFFHRSTTGFAKEVIDHRHYLTISISDCYIYSGSTTKLDLLTRSGKVEELNAQSRTLPRAYSDGWTSSEDESMRCFTLWFGKKRAMFNRTEKANVKTPNEPRIIDEKENLEKNPNPFQTVSRLGVSGKAMVFMARSRQEKNLWVLSILYELERLRRHDEGLK</sequence>
<dbReference type="GO" id="GO:0005628">
    <property type="term" value="C:prospore membrane"/>
    <property type="evidence" value="ECO:0007669"/>
    <property type="project" value="EnsemblFungi"/>
</dbReference>
<dbReference type="KEGG" id="tdl:TDEL_0F03750"/>
<proteinExistence type="predicted"/>
<evidence type="ECO:0000313" key="5">
    <source>
        <dbReference type="Proteomes" id="UP000005627"/>
    </source>
</evidence>
<dbReference type="InParanoid" id="G8ZX42"/>
<dbReference type="Proteomes" id="UP000005627">
    <property type="component" value="Chromosome 6"/>
</dbReference>
<dbReference type="InterPro" id="IPR057379">
    <property type="entry name" value="PH_SPO71"/>
</dbReference>
<dbReference type="SMART" id="SM01316">
    <property type="entry name" value="Spo7_2_N"/>
    <property type="match status" value="1"/>
</dbReference>
<feature type="compositionally biased region" description="Basic and acidic residues" evidence="1">
    <location>
        <begin position="118"/>
        <end position="132"/>
    </location>
</feature>
<dbReference type="Pfam" id="PF23207">
    <property type="entry name" value="PH_SPO71"/>
    <property type="match status" value="1"/>
</dbReference>
<dbReference type="InterPro" id="IPR040345">
    <property type="entry name" value="Mug56/Spo71"/>
</dbReference>
<dbReference type="GeneID" id="11501781"/>
<dbReference type="EMBL" id="HE616747">
    <property type="protein sequence ID" value="CCE93186.1"/>
    <property type="molecule type" value="Genomic_DNA"/>
</dbReference>
<feature type="region of interest" description="Disordered" evidence="1">
    <location>
        <begin position="118"/>
        <end position="151"/>
    </location>
</feature>
<dbReference type="PANTHER" id="PTHR28076:SF1">
    <property type="entry name" value="PROSPORE MEMBRANE ADAPTER PROTEIN SPO71"/>
    <property type="match status" value="1"/>
</dbReference>
<evidence type="ECO:0000259" key="2">
    <source>
        <dbReference type="SMART" id="SM00233"/>
    </source>
</evidence>
<dbReference type="SUPFAM" id="SSF50729">
    <property type="entry name" value="PH domain-like"/>
    <property type="match status" value="1"/>
</dbReference>
<protein>
    <recommendedName>
        <fullName evidence="6">PH domain-containing protein</fullName>
    </recommendedName>
</protein>
<feature type="domain" description="Sporulation-specific protein 71 N-terminal" evidence="3">
    <location>
        <begin position="34"/>
        <end position="97"/>
    </location>
</feature>
<dbReference type="AlphaFoldDB" id="G8ZX42"/>
<dbReference type="eggNOG" id="ENOG502QRAT">
    <property type="taxonomic scope" value="Eukaryota"/>
</dbReference>
<name>G8ZX42_TORDE</name>
<organism evidence="4 5">
    <name type="scientific">Torulaspora delbrueckii</name>
    <name type="common">Yeast</name>
    <name type="synonym">Candida colliculosa</name>
    <dbReference type="NCBI Taxonomy" id="4950"/>
    <lineage>
        <taxon>Eukaryota</taxon>
        <taxon>Fungi</taxon>
        <taxon>Dikarya</taxon>
        <taxon>Ascomycota</taxon>
        <taxon>Saccharomycotina</taxon>
        <taxon>Saccharomycetes</taxon>
        <taxon>Saccharomycetales</taxon>
        <taxon>Saccharomycetaceae</taxon>
        <taxon>Torulaspora</taxon>
    </lineage>
</organism>
<feature type="domain" description="PH" evidence="2">
    <location>
        <begin position="987"/>
        <end position="1172"/>
    </location>
</feature>
<dbReference type="STRING" id="1076872.G8ZX42"/>
<evidence type="ECO:0000256" key="1">
    <source>
        <dbReference type="SAM" id="MobiDB-lite"/>
    </source>
</evidence>
<dbReference type="PANTHER" id="PTHR28076">
    <property type="entry name" value="SPORULATION-SPECIFIC PROTEIN 71"/>
    <property type="match status" value="1"/>
</dbReference>
<feature type="compositionally biased region" description="Basic and acidic residues" evidence="1">
    <location>
        <begin position="218"/>
        <end position="235"/>
    </location>
</feature>
<dbReference type="HOGENOM" id="CLU_003938_1_0_1"/>
<reference evidence="4 5" key="1">
    <citation type="journal article" date="2011" name="Proc. Natl. Acad. Sci. U.S.A.">
        <title>Evolutionary erosion of yeast sex chromosomes by mating-type switching accidents.</title>
        <authorList>
            <person name="Gordon J.L."/>
            <person name="Armisen D."/>
            <person name="Proux-Wera E."/>
            <person name="Oheigeartaigh S.S."/>
            <person name="Byrne K.P."/>
            <person name="Wolfe K.H."/>
        </authorList>
    </citation>
    <scope>NUCLEOTIDE SEQUENCE [LARGE SCALE GENOMIC DNA]</scope>
    <source>
        <strain evidence="5">ATCC 10662 / CBS 1146 / NBRC 0425 / NCYC 2629 / NRRL Y-866</strain>
    </source>
</reference>
<dbReference type="OrthoDB" id="5579281at2759"/>
<dbReference type="RefSeq" id="XP_003682397.1">
    <property type="nucleotide sequence ID" value="XM_003682349.1"/>
</dbReference>
<dbReference type="InterPro" id="IPR001849">
    <property type="entry name" value="PH_domain"/>
</dbReference>
<accession>G8ZX42</accession>
<dbReference type="GO" id="GO:0043495">
    <property type="term" value="F:protein-membrane adaptor activity"/>
    <property type="evidence" value="ECO:0007669"/>
    <property type="project" value="EnsemblFungi"/>
</dbReference>
<dbReference type="GO" id="GO:1902657">
    <property type="term" value="P:protein localization to prospore membrane"/>
    <property type="evidence" value="ECO:0007669"/>
    <property type="project" value="EnsemblFungi"/>
</dbReference>
<dbReference type="Pfam" id="PF15404">
    <property type="entry name" value="PH_4"/>
    <property type="match status" value="1"/>
</dbReference>
<dbReference type="InterPro" id="IPR029217">
    <property type="entry name" value="Spo7_2_N"/>
</dbReference>
<evidence type="ECO:0000259" key="3">
    <source>
        <dbReference type="SMART" id="SM01316"/>
    </source>
</evidence>
<gene>
    <name evidence="4" type="primary">TDEL0F03750</name>
    <name evidence="4" type="ORF">TDEL_0F03750</name>
</gene>
<dbReference type="InterPro" id="IPR039486">
    <property type="entry name" value="Mug56/Spo71_PH"/>
</dbReference>
<evidence type="ECO:0000313" key="4">
    <source>
        <dbReference type="EMBL" id="CCE93186.1"/>
    </source>
</evidence>
<dbReference type="FunCoup" id="G8ZX42">
    <property type="interactions" value="20"/>
</dbReference>
<dbReference type="GO" id="GO:0032120">
    <property type="term" value="P:ascospore-type prospore membrane formation"/>
    <property type="evidence" value="ECO:0007669"/>
    <property type="project" value="EnsemblFungi"/>
</dbReference>